<protein>
    <submittedName>
        <fullName evidence="1">Uncharacterized protein</fullName>
    </submittedName>
</protein>
<keyword evidence="2" id="KW-1185">Reference proteome</keyword>
<dbReference type="Proteomes" id="UP000216215">
    <property type="component" value="Unassembled WGS sequence"/>
</dbReference>
<sequence>MIWLDQKSSTIAEPVTFLRGIAPEQRTRIFSGHLTHRGIASAAAGTVFRVSLFYAGNELQPSNHFDRLG</sequence>
<dbReference type="AlphaFoldDB" id="A0AB36R5P4"/>
<proteinExistence type="predicted"/>
<dbReference type="RefSeq" id="WP_095486905.1">
    <property type="nucleotide sequence ID" value="NZ_CP088151.1"/>
</dbReference>
<accession>A0AB36R5P4</accession>
<gene>
    <name evidence="1" type="ORF">CIT25_23220</name>
</gene>
<comment type="caution">
    <text evidence="1">The sequence shown here is derived from an EMBL/GenBank/DDBJ whole genome shotgun (WGS) entry which is preliminary data.</text>
</comment>
<reference evidence="2" key="1">
    <citation type="submission" date="2017-08" db="EMBL/GenBank/DDBJ databases">
        <title>Mesorhizobium wenxinae sp. nov., a novel rhizobial species isolated from root nodules of chickpea (Cicer arietinum L.).</title>
        <authorList>
            <person name="Zhang J."/>
        </authorList>
    </citation>
    <scope>NUCLEOTIDE SEQUENCE [LARGE SCALE GENOMIC DNA]</scope>
    <source>
        <strain evidence="2">USDA 3392</strain>
    </source>
</reference>
<dbReference type="EMBL" id="NPKI01000028">
    <property type="protein sequence ID" value="PAP99945.1"/>
    <property type="molecule type" value="Genomic_DNA"/>
</dbReference>
<evidence type="ECO:0000313" key="1">
    <source>
        <dbReference type="EMBL" id="PAP99945.1"/>
    </source>
</evidence>
<organism evidence="1 2">
    <name type="scientific">Mesorhizobium mediterraneum</name>
    <dbReference type="NCBI Taxonomy" id="43617"/>
    <lineage>
        <taxon>Bacteria</taxon>
        <taxon>Pseudomonadati</taxon>
        <taxon>Pseudomonadota</taxon>
        <taxon>Alphaproteobacteria</taxon>
        <taxon>Hyphomicrobiales</taxon>
        <taxon>Phyllobacteriaceae</taxon>
        <taxon>Mesorhizobium</taxon>
    </lineage>
</organism>
<evidence type="ECO:0000313" key="2">
    <source>
        <dbReference type="Proteomes" id="UP000216215"/>
    </source>
</evidence>
<name>A0AB36R5P4_9HYPH</name>